<evidence type="ECO:0000256" key="1">
    <source>
        <dbReference type="SAM" id="MobiDB-lite"/>
    </source>
</evidence>
<protein>
    <submittedName>
        <fullName evidence="2">Uncharacterized protein</fullName>
    </submittedName>
</protein>
<gene>
    <name evidence="2" type="ORF">METZ01_LOCUS268228</name>
</gene>
<dbReference type="AlphaFoldDB" id="A0A382JSC5"/>
<feature type="non-terminal residue" evidence="2">
    <location>
        <position position="28"/>
    </location>
</feature>
<reference evidence="2" key="1">
    <citation type="submission" date="2018-05" db="EMBL/GenBank/DDBJ databases">
        <authorList>
            <person name="Lanie J.A."/>
            <person name="Ng W.-L."/>
            <person name="Kazmierczak K.M."/>
            <person name="Andrzejewski T.M."/>
            <person name="Davidsen T.M."/>
            <person name="Wayne K.J."/>
            <person name="Tettelin H."/>
            <person name="Glass J.I."/>
            <person name="Rusch D."/>
            <person name="Podicherti R."/>
            <person name="Tsui H.-C.T."/>
            <person name="Winkler M.E."/>
        </authorList>
    </citation>
    <scope>NUCLEOTIDE SEQUENCE</scope>
</reference>
<sequence length="28" mass="2822">PGSCQSNRPSGRSRSRTVSSTGPGSGCR</sequence>
<feature type="non-terminal residue" evidence="2">
    <location>
        <position position="1"/>
    </location>
</feature>
<feature type="compositionally biased region" description="Low complexity" evidence="1">
    <location>
        <begin position="8"/>
        <end position="22"/>
    </location>
</feature>
<evidence type="ECO:0000313" key="2">
    <source>
        <dbReference type="EMBL" id="SVC15374.1"/>
    </source>
</evidence>
<dbReference type="EMBL" id="UINC01076320">
    <property type="protein sequence ID" value="SVC15374.1"/>
    <property type="molecule type" value="Genomic_DNA"/>
</dbReference>
<accession>A0A382JSC5</accession>
<organism evidence="2">
    <name type="scientific">marine metagenome</name>
    <dbReference type="NCBI Taxonomy" id="408172"/>
    <lineage>
        <taxon>unclassified sequences</taxon>
        <taxon>metagenomes</taxon>
        <taxon>ecological metagenomes</taxon>
    </lineage>
</organism>
<name>A0A382JSC5_9ZZZZ</name>
<proteinExistence type="predicted"/>
<feature type="region of interest" description="Disordered" evidence="1">
    <location>
        <begin position="1"/>
        <end position="28"/>
    </location>
</feature>